<feature type="non-terminal residue" evidence="2">
    <location>
        <position position="64"/>
    </location>
</feature>
<accession>A0A6G1ENN1</accession>
<dbReference type="InterPro" id="IPR058353">
    <property type="entry name" value="DUF8040"/>
</dbReference>
<reference evidence="2 3" key="1">
    <citation type="submission" date="2019-11" db="EMBL/GenBank/DDBJ databases">
        <title>Whole genome sequence of Oryza granulata.</title>
        <authorList>
            <person name="Li W."/>
        </authorList>
    </citation>
    <scope>NUCLEOTIDE SEQUENCE [LARGE SCALE GENOMIC DNA]</scope>
    <source>
        <strain evidence="3">cv. Menghai</strain>
        <tissue evidence="2">Leaf</tissue>
    </source>
</reference>
<gene>
    <name evidence="2" type="ORF">E2562_022076</name>
</gene>
<feature type="domain" description="DUF8040" evidence="1">
    <location>
        <begin position="1"/>
        <end position="37"/>
    </location>
</feature>
<protein>
    <recommendedName>
        <fullName evidence="1">DUF8040 domain-containing protein</fullName>
    </recommendedName>
</protein>
<dbReference type="OrthoDB" id="656902at2759"/>
<evidence type="ECO:0000259" key="1">
    <source>
        <dbReference type="Pfam" id="PF26138"/>
    </source>
</evidence>
<keyword evidence="3" id="KW-1185">Reference proteome</keyword>
<comment type="caution">
    <text evidence="2">The sequence shown here is derived from an EMBL/GenBank/DDBJ whole genome shotgun (WGS) entry which is preliminary data.</text>
</comment>
<dbReference type="EMBL" id="SPHZ02000003">
    <property type="protein sequence ID" value="KAF0926248.1"/>
    <property type="molecule type" value="Genomic_DNA"/>
</dbReference>
<dbReference type="Proteomes" id="UP000479710">
    <property type="component" value="Unassembled WGS sequence"/>
</dbReference>
<organism evidence="2 3">
    <name type="scientific">Oryza meyeriana var. granulata</name>
    <dbReference type="NCBI Taxonomy" id="110450"/>
    <lineage>
        <taxon>Eukaryota</taxon>
        <taxon>Viridiplantae</taxon>
        <taxon>Streptophyta</taxon>
        <taxon>Embryophyta</taxon>
        <taxon>Tracheophyta</taxon>
        <taxon>Spermatophyta</taxon>
        <taxon>Magnoliopsida</taxon>
        <taxon>Liliopsida</taxon>
        <taxon>Poales</taxon>
        <taxon>Poaceae</taxon>
        <taxon>BOP clade</taxon>
        <taxon>Oryzoideae</taxon>
        <taxon>Oryzeae</taxon>
        <taxon>Oryzinae</taxon>
        <taxon>Oryza</taxon>
        <taxon>Oryza meyeriana</taxon>
    </lineage>
</organism>
<name>A0A6G1ENN1_9ORYZ</name>
<dbReference type="AlphaFoldDB" id="A0A6G1ENN1"/>
<evidence type="ECO:0000313" key="3">
    <source>
        <dbReference type="Proteomes" id="UP000479710"/>
    </source>
</evidence>
<proteinExistence type="predicted"/>
<sequence length="64" mass="7554">MRKVVFHKLCAELRLRGLLMDTYHVTIEEQLAMFIHADRARRLLSKPIKFFNEMQELFTGSSAD</sequence>
<dbReference type="Pfam" id="PF26138">
    <property type="entry name" value="DUF8040"/>
    <property type="match status" value="1"/>
</dbReference>
<evidence type="ECO:0000313" key="2">
    <source>
        <dbReference type="EMBL" id="KAF0926248.1"/>
    </source>
</evidence>